<feature type="transmembrane region" description="Helical" evidence="8">
    <location>
        <begin position="288"/>
        <end position="309"/>
    </location>
</feature>
<dbReference type="InterPro" id="IPR004869">
    <property type="entry name" value="MMPL_dom"/>
</dbReference>
<evidence type="ECO:0000256" key="7">
    <source>
        <dbReference type="SAM" id="MobiDB-lite"/>
    </source>
</evidence>
<evidence type="ECO:0000256" key="6">
    <source>
        <dbReference type="ARBA" id="ARBA00023136"/>
    </source>
</evidence>
<keyword evidence="11" id="KW-1185">Reference proteome</keyword>
<feature type="domain" description="Membrane transport protein MMPL" evidence="9">
    <location>
        <begin position="484"/>
        <end position="699"/>
    </location>
</feature>
<feature type="transmembrane region" description="Helical" evidence="8">
    <location>
        <begin position="315"/>
        <end position="341"/>
    </location>
</feature>
<feature type="transmembrane region" description="Helical" evidence="8">
    <location>
        <begin position="524"/>
        <end position="546"/>
    </location>
</feature>
<feature type="transmembrane region" description="Helical" evidence="8">
    <location>
        <begin position="377"/>
        <end position="399"/>
    </location>
</feature>
<keyword evidence="4 8" id="KW-0812">Transmembrane</keyword>
<organism evidence="10 11">
    <name type="scientific">Streptomyces albiaxialis</name>
    <dbReference type="NCBI Taxonomy" id="329523"/>
    <lineage>
        <taxon>Bacteria</taxon>
        <taxon>Bacillati</taxon>
        <taxon>Actinomycetota</taxon>
        <taxon>Actinomycetes</taxon>
        <taxon>Kitasatosporales</taxon>
        <taxon>Streptomycetaceae</taxon>
        <taxon>Streptomyces</taxon>
    </lineage>
</organism>
<feature type="transmembrane region" description="Helical" evidence="8">
    <location>
        <begin position="184"/>
        <end position="203"/>
    </location>
</feature>
<dbReference type="EMBL" id="BAAAPE010000008">
    <property type="protein sequence ID" value="GAA2077561.1"/>
    <property type="molecule type" value="Genomic_DNA"/>
</dbReference>
<feature type="domain" description="Membrane transport protein MMPL" evidence="9">
    <location>
        <begin position="95"/>
        <end position="378"/>
    </location>
</feature>
<dbReference type="Pfam" id="PF03176">
    <property type="entry name" value="MMPL"/>
    <property type="match status" value="2"/>
</dbReference>
<dbReference type="PANTHER" id="PTHR33406">
    <property type="entry name" value="MEMBRANE PROTEIN MJ1562-RELATED"/>
    <property type="match status" value="1"/>
</dbReference>
<evidence type="ECO:0000256" key="5">
    <source>
        <dbReference type="ARBA" id="ARBA00022989"/>
    </source>
</evidence>
<proteinExistence type="inferred from homology"/>
<evidence type="ECO:0000256" key="2">
    <source>
        <dbReference type="ARBA" id="ARBA00010157"/>
    </source>
</evidence>
<accession>A0ABN2VYG4</accession>
<feature type="compositionally biased region" description="Basic and acidic residues" evidence="7">
    <location>
        <begin position="739"/>
        <end position="752"/>
    </location>
</feature>
<evidence type="ECO:0000256" key="4">
    <source>
        <dbReference type="ARBA" id="ARBA00022692"/>
    </source>
</evidence>
<feature type="transmembrane region" description="Helical" evidence="8">
    <location>
        <begin position="673"/>
        <end position="693"/>
    </location>
</feature>
<reference evidence="10 11" key="1">
    <citation type="journal article" date="2019" name="Int. J. Syst. Evol. Microbiol.">
        <title>The Global Catalogue of Microorganisms (GCM) 10K type strain sequencing project: providing services to taxonomists for standard genome sequencing and annotation.</title>
        <authorList>
            <consortium name="The Broad Institute Genomics Platform"/>
            <consortium name="The Broad Institute Genome Sequencing Center for Infectious Disease"/>
            <person name="Wu L."/>
            <person name="Ma J."/>
        </authorList>
    </citation>
    <scope>NUCLEOTIDE SEQUENCE [LARGE SCALE GENOMIC DNA]</scope>
    <source>
        <strain evidence="10 11">JCM 15478</strain>
    </source>
</reference>
<evidence type="ECO:0000313" key="10">
    <source>
        <dbReference type="EMBL" id="GAA2077561.1"/>
    </source>
</evidence>
<keyword evidence="6 8" id="KW-0472">Membrane</keyword>
<gene>
    <name evidence="10" type="ORF">GCM10009801_33740</name>
</gene>
<feature type="compositionally biased region" description="Basic and acidic residues" evidence="7">
    <location>
        <begin position="708"/>
        <end position="722"/>
    </location>
</feature>
<sequence length="752" mass="78493">MPGMLASLGTVLHRRRRLALLLLTLAALLAGAVGATVNSALTNGRADYYDPGGQNLVARDIIQDATGVDSLRGYTLLVHTSTPLEVGDPRPEAVRAAERLLRTRDEVKDVVDYADPKGEGLIARDGGSTVVLAHVGPMDEKDTLTAERDLQKAIEADPALRDRTLLGGATPGQVQVGKVTNEDLALAEGIATPVILLLLFLVFRGVVAACVPVVGALVSLLLTLAGLRAATEATQVSTGALNLAFALSLGLSIDFGLLLVSRYREEIAASGPGVTALRRTLATAGRTVLFSALTVAAALAALMVFPHPYLRSMGLAGVITVAASALFALVGLPAILAALGARINALAPKRWQRSTAHRDAAGRRWSAVASAVMRRPAVVAVGAAAVLLLIAAPVAGIRFTGVDPATLPKDVSAGKVAHELERDYAEPTTSPLQIVLDTHDGAGLRAYAERVAAVDGVSSVGEPTRLDAGHWEIDAVLRGSPLDDAAKDAATGVRALDAPHEARYTGVTADFLEQRDSIADRLPLALTVLVVVTLLLLFAFTGSLVLPVKALVMNALSTLAAFGFLVWVFQDGNLGFAPQNGIEVTTPVVVFALAFGLSTDYNVFLLGRIKEARAATGDDRAAVREGLARTGAVVTSAAVLFGVALGALVLSRLALIQELGLGATFAVLIDATLVRALLVPSLMALLGTANWWLPAPLRRLRHALRLDRLDRPGDPDGPDRPDGGAPARETEPPVTGSRPRADEPGHPEVSVR</sequence>
<feature type="region of interest" description="Disordered" evidence="7">
    <location>
        <begin position="708"/>
        <end position="752"/>
    </location>
</feature>
<evidence type="ECO:0000256" key="3">
    <source>
        <dbReference type="ARBA" id="ARBA00022475"/>
    </source>
</evidence>
<keyword evidence="3" id="KW-1003">Cell membrane</keyword>
<feature type="transmembrane region" description="Helical" evidence="8">
    <location>
        <begin position="239"/>
        <end position="260"/>
    </location>
</feature>
<evidence type="ECO:0000256" key="1">
    <source>
        <dbReference type="ARBA" id="ARBA00004651"/>
    </source>
</evidence>
<feature type="transmembrane region" description="Helical" evidence="8">
    <location>
        <begin position="630"/>
        <end position="653"/>
    </location>
</feature>
<dbReference type="SUPFAM" id="SSF82866">
    <property type="entry name" value="Multidrug efflux transporter AcrB transmembrane domain"/>
    <property type="match status" value="2"/>
</dbReference>
<evidence type="ECO:0000256" key="8">
    <source>
        <dbReference type="SAM" id="Phobius"/>
    </source>
</evidence>
<comment type="similarity">
    <text evidence="2">Belongs to the resistance-nodulation-cell division (RND) (TC 2.A.6) family. MmpL subfamily.</text>
</comment>
<comment type="caution">
    <text evidence="10">The sequence shown here is derived from an EMBL/GenBank/DDBJ whole genome shotgun (WGS) entry which is preliminary data.</text>
</comment>
<feature type="transmembrane region" description="Helical" evidence="8">
    <location>
        <begin position="551"/>
        <end position="569"/>
    </location>
</feature>
<dbReference type="Gene3D" id="1.20.1640.10">
    <property type="entry name" value="Multidrug efflux transporter AcrB transmembrane domain"/>
    <property type="match status" value="2"/>
</dbReference>
<evidence type="ECO:0000259" key="9">
    <source>
        <dbReference type="Pfam" id="PF03176"/>
    </source>
</evidence>
<dbReference type="PANTHER" id="PTHR33406:SF11">
    <property type="entry name" value="MEMBRANE PROTEIN SCO6666-RELATED"/>
    <property type="match status" value="1"/>
</dbReference>
<feature type="transmembrane region" description="Helical" evidence="8">
    <location>
        <begin position="210"/>
        <end position="227"/>
    </location>
</feature>
<dbReference type="Proteomes" id="UP001500016">
    <property type="component" value="Unassembled WGS sequence"/>
</dbReference>
<dbReference type="InterPro" id="IPR050545">
    <property type="entry name" value="Mycobact_MmpL"/>
</dbReference>
<comment type="subcellular location">
    <subcellularLocation>
        <location evidence="1">Cell membrane</location>
        <topology evidence="1">Multi-pass membrane protein</topology>
    </subcellularLocation>
</comment>
<evidence type="ECO:0000313" key="11">
    <source>
        <dbReference type="Proteomes" id="UP001500016"/>
    </source>
</evidence>
<keyword evidence="5 8" id="KW-1133">Transmembrane helix</keyword>
<name>A0ABN2VYG4_9ACTN</name>
<feature type="transmembrane region" description="Helical" evidence="8">
    <location>
        <begin position="589"/>
        <end position="609"/>
    </location>
</feature>
<protein>
    <submittedName>
        <fullName evidence="10">MMPL family transporter</fullName>
    </submittedName>
</protein>